<evidence type="ECO:0000256" key="4">
    <source>
        <dbReference type="ARBA" id="ARBA00022801"/>
    </source>
</evidence>
<dbReference type="PANTHER" id="PTHR30636:SF3">
    <property type="entry name" value="UPF0701 PROTEIN YICC"/>
    <property type="match status" value="1"/>
</dbReference>
<sequence length="296" mass="32498">MVNSMTSFSAQTGGVGLYEWTWDMRGVNARGLDVRPRVPDWINGLEQEVKAKTSSKFSRGSIQISLKLNRIASPSELTINQEVLERVILAVQAVEAVAAAQKLTLSEVSALDLLTQKGVQEVTQEADNPEELKAVILTDFDTLLESFAQMRAVEGEALLKVLSEQMDRIEALTIAAAAEAEKRKDVVATTLTENLRHILNNVDGAEPDRVAQELAMLAVKADVTEEIDRLHAHVGAARDLLASDQPIGRKLDFLSQEFNREANTLCAKAQAVSLTRIGLDLKAVIDQMREQVQNVE</sequence>
<feature type="domain" description="Endoribonuclease YicC-like C-terminal" evidence="7">
    <location>
        <begin position="179"/>
        <end position="296"/>
    </location>
</feature>
<organism evidence="8 9">
    <name type="scientific">Falsihalocynthiibacter arcticus</name>
    <dbReference type="NCBI Taxonomy" id="1579316"/>
    <lineage>
        <taxon>Bacteria</taxon>
        <taxon>Pseudomonadati</taxon>
        <taxon>Pseudomonadota</taxon>
        <taxon>Alphaproteobacteria</taxon>
        <taxon>Rhodobacterales</taxon>
        <taxon>Roseobacteraceae</taxon>
        <taxon>Falsihalocynthiibacter</taxon>
    </lineage>
</organism>
<protein>
    <recommendedName>
        <fullName evidence="10">YicC family protein</fullName>
    </recommendedName>
</protein>
<keyword evidence="3" id="KW-0255">Endonuclease</keyword>
<dbReference type="InterPro" id="IPR013551">
    <property type="entry name" value="YicC-like_C"/>
</dbReference>
<dbReference type="STRING" id="1579316.RC74_16615"/>
<keyword evidence="2" id="KW-0540">Nuclease</keyword>
<dbReference type="NCBIfam" id="TIGR00255">
    <property type="entry name" value="YicC/YloC family endoribonuclease"/>
    <property type="match status" value="1"/>
</dbReference>
<dbReference type="AlphaFoldDB" id="A0A126V4P2"/>
<evidence type="ECO:0000256" key="5">
    <source>
        <dbReference type="ARBA" id="ARBA00035648"/>
    </source>
</evidence>
<name>A0A126V4P2_9RHOB</name>
<comment type="similarity">
    <text evidence="5">Belongs to the YicC/YloC family.</text>
</comment>
<evidence type="ECO:0000313" key="8">
    <source>
        <dbReference type="EMBL" id="AML52669.1"/>
    </source>
</evidence>
<evidence type="ECO:0000256" key="3">
    <source>
        <dbReference type="ARBA" id="ARBA00022759"/>
    </source>
</evidence>
<keyword evidence="9" id="KW-1185">Reference proteome</keyword>
<dbReference type="InterPro" id="IPR005229">
    <property type="entry name" value="YicC/YloC-like"/>
</dbReference>
<dbReference type="EMBL" id="CP014327">
    <property type="protein sequence ID" value="AML52669.1"/>
    <property type="molecule type" value="Genomic_DNA"/>
</dbReference>
<accession>A0A126V4P2</accession>
<dbReference type="PANTHER" id="PTHR30636">
    <property type="entry name" value="UPF0701 PROTEIN YICC"/>
    <property type="match status" value="1"/>
</dbReference>
<dbReference type="Proteomes" id="UP000070371">
    <property type="component" value="Chromosome"/>
</dbReference>
<evidence type="ECO:0000259" key="6">
    <source>
        <dbReference type="Pfam" id="PF03755"/>
    </source>
</evidence>
<dbReference type="Pfam" id="PF03755">
    <property type="entry name" value="YicC-like_N"/>
    <property type="match status" value="1"/>
</dbReference>
<evidence type="ECO:0000256" key="2">
    <source>
        <dbReference type="ARBA" id="ARBA00022722"/>
    </source>
</evidence>
<evidence type="ECO:0008006" key="10">
    <source>
        <dbReference type="Google" id="ProtNLM"/>
    </source>
</evidence>
<reference evidence="8 9" key="1">
    <citation type="submission" date="2016-02" db="EMBL/GenBank/DDBJ databases">
        <title>Complete genome sequence of Halocynthiibacter arcticus PAMC 20958t from arctic marine sediment.</title>
        <authorList>
            <person name="Lee Y.M."/>
            <person name="Baek K."/>
            <person name="Lee H.K."/>
            <person name="Shin S.C."/>
        </authorList>
    </citation>
    <scope>NUCLEOTIDE SEQUENCE [LARGE SCALE GENOMIC DNA]</scope>
    <source>
        <strain evidence="8">PAMC 20958</strain>
    </source>
</reference>
<proteinExistence type="inferred from homology"/>
<dbReference type="GO" id="GO:0004521">
    <property type="term" value="F:RNA endonuclease activity"/>
    <property type="evidence" value="ECO:0007669"/>
    <property type="project" value="InterPro"/>
</dbReference>
<evidence type="ECO:0000256" key="1">
    <source>
        <dbReference type="ARBA" id="ARBA00001968"/>
    </source>
</evidence>
<keyword evidence="4" id="KW-0378">Hydrolase</keyword>
<dbReference type="KEGG" id="hat:RC74_16615"/>
<dbReference type="Pfam" id="PF08340">
    <property type="entry name" value="YicC-like_C"/>
    <property type="match status" value="1"/>
</dbReference>
<gene>
    <name evidence="8" type="ORF">RC74_16615</name>
</gene>
<dbReference type="InterPro" id="IPR013527">
    <property type="entry name" value="YicC-like_N"/>
</dbReference>
<evidence type="ECO:0000259" key="7">
    <source>
        <dbReference type="Pfam" id="PF08340"/>
    </source>
</evidence>
<comment type="cofactor">
    <cofactor evidence="1">
        <name>a divalent metal cation</name>
        <dbReference type="ChEBI" id="CHEBI:60240"/>
    </cofactor>
</comment>
<feature type="domain" description="Endoribonuclease YicC-like N-terminal" evidence="6">
    <location>
        <begin position="2"/>
        <end position="159"/>
    </location>
</feature>
<dbReference type="GO" id="GO:0016787">
    <property type="term" value="F:hydrolase activity"/>
    <property type="evidence" value="ECO:0007669"/>
    <property type="project" value="UniProtKB-KW"/>
</dbReference>
<evidence type="ECO:0000313" key="9">
    <source>
        <dbReference type="Proteomes" id="UP000070371"/>
    </source>
</evidence>
<dbReference type="OrthoDB" id="9771229at2"/>